<evidence type="ECO:0000313" key="3">
    <source>
        <dbReference type="Proteomes" id="UP001152300"/>
    </source>
</evidence>
<name>A0A9X0ABV8_9HELO</name>
<dbReference type="AlphaFoldDB" id="A0A9X0ABV8"/>
<keyword evidence="3" id="KW-1185">Reference proteome</keyword>
<dbReference type="EMBL" id="JAPEIS010000014">
    <property type="protein sequence ID" value="KAJ8059991.1"/>
    <property type="molecule type" value="Genomic_DNA"/>
</dbReference>
<dbReference type="Proteomes" id="UP001152300">
    <property type="component" value="Unassembled WGS sequence"/>
</dbReference>
<accession>A0A9X0ABV8</accession>
<evidence type="ECO:0000313" key="2">
    <source>
        <dbReference type="EMBL" id="KAJ8059991.1"/>
    </source>
</evidence>
<proteinExistence type="predicted"/>
<protein>
    <submittedName>
        <fullName evidence="2">Uncharacterized protein</fullName>
    </submittedName>
</protein>
<reference evidence="2" key="1">
    <citation type="submission" date="2022-11" db="EMBL/GenBank/DDBJ databases">
        <title>Genome Resource of Sclerotinia nivalis Strain SnTB1, a Plant Pathogen Isolated from American Ginseng.</title>
        <authorList>
            <person name="Fan S."/>
        </authorList>
    </citation>
    <scope>NUCLEOTIDE SEQUENCE</scope>
    <source>
        <strain evidence="2">SnTB1</strain>
    </source>
</reference>
<evidence type="ECO:0000256" key="1">
    <source>
        <dbReference type="SAM" id="MobiDB-lite"/>
    </source>
</evidence>
<feature type="region of interest" description="Disordered" evidence="1">
    <location>
        <begin position="1"/>
        <end position="42"/>
    </location>
</feature>
<feature type="compositionally biased region" description="Pro residues" evidence="1">
    <location>
        <begin position="1"/>
        <end position="20"/>
    </location>
</feature>
<sequence length="105" mass="11532">MSQPTPSCPSPPDSPSPPPAAESQDIQAPFSMSEEEDEESGKRCGLWASIIGNMITSEQETRAKKAQVTPIEASPITSFLSSHSFRELLSHRYNSCDILRFISTF</sequence>
<gene>
    <name evidence="2" type="ORF">OCU04_011603</name>
</gene>
<comment type="caution">
    <text evidence="2">The sequence shown here is derived from an EMBL/GenBank/DDBJ whole genome shotgun (WGS) entry which is preliminary data.</text>
</comment>
<organism evidence="2 3">
    <name type="scientific">Sclerotinia nivalis</name>
    <dbReference type="NCBI Taxonomy" id="352851"/>
    <lineage>
        <taxon>Eukaryota</taxon>
        <taxon>Fungi</taxon>
        <taxon>Dikarya</taxon>
        <taxon>Ascomycota</taxon>
        <taxon>Pezizomycotina</taxon>
        <taxon>Leotiomycetes</taxon>
        <taxon>Helotiales</taxon>
        <taxon>Sclerotiniaceae</taxon>
        <taxon>Sclerotinia</taxon>
    </lineage>
</organism>